<reference evidence="4 5" key="1">
    <citation type="journal article" date="2018" name="Mol. Ecol.">
        <title>The obligate alkalophilic soda-lake fungus Sodiomyces alkalinus has shifted to a protein diet.</title>
        <authorList>
            <person name="Grum-Grzhimaylo A.A."/>
            <person name="Falkoski D.L."/>
            <person name="van den Heuvel J."/>
            <person name="Valero-Jimenez C.A."/>
            <person name="Min B."/>
            <person name="Choi I.G."/>
            <person name="Lipzen A."/>
            <person name="Daum C.G."/>
            <person name="Aanen D.K."/>
            <person name="Tsang A."/>
            <person name="Henrissat B."/>
            <person name="Bilanenko E.N."/>
            <person name="de Vries R.P."/>
            <person name="van Kan J.A.L."/>
            <person name="Grigoriev I.V."/>
            <person name="Debets A.J.M."/>
        </authorList>
    </citation>
    <scope>NUCLEOTIDE SEQUENCE [LARGE SCALE GENOMIC DNA]</scope>
    <source>
        <strain evidence="4 5">F11</strain>
    </source>
</reference>
<evidence type="ECO:0000313" key="4">
    <source>
        <dbReference type="EMBL" id="ROT35869.1"/>
    </source>
</evidence>
<dbReference type="STRING" id="1314773.A0A3N2PN08"/>
<dbReference type="SUPFAM" id="SSF54928">
    <property type="entry name" value="RNA-binding domain, RBD"/>
    <property type="match status" value="2"/>
</dbReference>
<gene>
    <name evidence="4" type="ORF">SODALDRAFT_53022</name>
</gene>
<feature type="domain" description="RRM" evidence="3">
    <location>
        <begin position="226"/>
        <end position="311"/>
    </location>
</feature>
<feature type="region of interest" description="Disordered" evidence="2">
    <location>
        <begin position="307"/>
        <end position="362"/>
    </location>
</feature>
<proteinExistence type="predicted"/>
<dbReference type="SMART" id="SM00360">
    <property type="entry name" value="RRM"/>
    <property type="match status" value="2"/>
</dbReference>
<accession>A0A3N2PN08</accession>
<dbReference type="CDD" id="cd00590">
    <property type="entry name" value="RRM_SF"/>
    <property type="match status" value="1"/>
</dbReference>
<evidence type="ECO:0000256" key="2">
    <source>
        <dbReference type="SAM" id="MobiDB-lite"/>
    </source>
</evidence>
<dbReference type="EMBL" id="ML119060">
    <property type="protein sequence ID" value="ROT35869.1"/>
    <property type="molecule type" value="Genomic_DNA"/>
</dbReference>
<protein>
    <recommendedName>
        <fullName evidence="3">RRM domain-containing protein</fullName>
    </recommendedName>
</protein>
<dbReference type="Proteomes" id="UP000272025">
    <property type="component" value="Unassembled WGS sequence"/>
</dbReference>
<dbReference type="Gene3D" id="3.30.70.330">
    <property type="match status" value="2"/>
</dbReference>
<dbReference type="PROSITE" id="PS50102">
    <property type="entry name" value="RRM"/>
    <property type="match status" value="1"/>
</dbReference>
<dbReference type="GeneID" id="39583932"/>
<dbReference type="OrthoDB" id="610462at2759"/>
<dbReference type="InterPro" id="IPR012677">
    <property type="entry name" value="Nucleotide-bd_a/b_plait_sf"/>
</dbReference>
<feature type="compositionally biased region" description="Basic and acidic residues" evidence="2">
    <location>
        <begin position="325"/>
        <end position="358"/>
    </location>
</feature>
<keyword evidence="1" id="KW-0694">RNA-binding</keyword>
<evidence type="ECO:0000313" key="5">
    <source>
        <dbReference type="Proteomes" id="UP000272025"/>
    </source>
</evidence>
<dbReference type="AlphaFoldDB" id="A0A3N2PN08"/>
<dbReference type="InterPro" id="IPR035979">
    <property type="entry name" value="RBD_domain_sf"/>
</dbReference>
<dbReference type="RefSeq" id="XP_028463675.1">
    <property type="nucleotide sequence ID" value="XM_028615455.1"/>
</dbReference>
<dbReference type="InterPro" id="IPR000504">
    <property type="entry name" value="RRM_dom"/>
</dbReference>
<keyword evidence="5" id="KW-1185">Reference proteome</keyword>
<feature type="compositionally biased region" description="Basic and acidic residues" evidence="2">
    <location>
        <begin position="307"/>
        <end position="317"/>
    </location>
</feature>
<evidence type="ECO:0000259" key="3">
    <source>
        <dbReference type="PROSITE" id="PS50102"/>
    </source>
</evidence>
<organism evidence="4 5">
    <name type="scientific">Sodiomyces alkalinus (strain CBS 110278 / VKM F-3762 / F11)</name>
    <name type="common">Alkaliphilic filamentous fungus</name>
    <dbReference type="NCBI Taxonomy" id="1314773"/>
    <lineage>
        <taxon>Eukaryota</taxon>
        <taxon>Fungi</taxon>
        <taxon>Dikarya</taxon>
        <taxon>Ascomycota</taxon>
        <taxon>Pezizomycotina</taxon>
        <taxon>Sordariomycetes</taxon>
        <taxon>Hypocreomycetidae</taxon>
        <taxon>Glomerellales</taxon>
        <taxon>Plectosphaerellaceae</taxon>
        <taxon>Sodiomyces</taxon>
    </lineage>
</organism>
<evidence type="ECO:0000256" key="1">
    <source>
        <dbReference type="PROSITE-ProRule" id="PRU00176"/>
    </source>
</evidence>
<dbReference type="GO" id="GO:0003723">
    <property type="term" value="F:RNA binding"/>
    <property type="evidence" value="ECO:0007669"/>
    <property type="project" value="UniProtKB-UniRule"/>
</dbReference>
<name>A0A3N2PN08_SODAK</name>
<feature type="region of interest" description="Disordered" evidence="2">
    <location>
        <begin position="380"/>
        <end position="414"/>
    </location>
</feature>
<sequence length="414" mass="46435">MSSRSAKSILRDVEPGCKTGLYYITIANLPFMTNWREIKDWLQCCCAVEHVEIFNSSTSGWVRVKGEENFLRAWALLNQGEFGGRSIIADGRNATERIKIKDLVDATQKPAPQFQTTSALNSPSYSGRWSAGTEPAPAVGSPFVQPPAFGYGATPPAFYSPTEAAAAHPTAATSRYQYENLDTRAQVDYGHGAYSPSSQYNVQGHAESEMPGPYDHSDQWSAADQRRILITHLGHNTSEDQVRKMVKSSARKLTTDKSQLQHIDFPRARDGRLRGHVYVTFKSRDMAEKVADDLNGRPFQRQHLEARLIGDSAREPPYDFPPQKKAKEEKSLDKRKDRCSKRGKEKKEVTKSRGRDNEGLQQSTYELFDKLALDDRDWAEGHGRQRIQPVIADGSSRWSRSPDSQRFGGSGSDF</sequence>